<dbReference type="EMBL" id="RDBE01000007">
    <property type="protein sequence ID" value="RLV49297.1"/>
    <property type="molecule type" value="Genomic_DNA"/>
</dbReference>
<organism evidence="1 2">
    <name type="scientific">Nocardioides mangrovicus</name>
    <dbReference type="NCBI Taxonomy" id="2478913"/>
    <lineage>
        <taxon>Bacteria</taxon>
        <taxon>Bacillati</taxon>
        <taxon>Actinomycetota</taxon>
        <taxon>Actinomycetes</taxon>
        <taxon>Propionibacteriales</taxon>
        <taxon>Nocardioidaceae</taxon>
        <taxon>Nocardioides</taxon>
    </lineage>
</organism>
<dbReference type="Proteomes" id="UP000281708">
    <property type="component" value="Unassembled WGS sequence"/>
</dbReference>
<proteinExistence type="predicted"/>
<comment type="caution">
    <text evidence="1">The sequence shown here is derived from an EMBL/GenBank/DDBJ whole genome shotgun (WGS) entry which is preliminary data.</text>
</comment>
<protein>
    <submittedName>
        <fullName evidence="1">Uncharacterized protein</fullName>
    </submittedName>
</protein>
<evidence type="ECO:0000313" key="2">
    <source>
        <dbReference type="Proteomes" id="UP000281708"/>
    </source>
</evidence>
<keyword evidence="2" id="KW-1185">Reference proteome</keyword>
<dbReference type="RefSeq" id="WP_121806399.1">
    <property type="nucleotide sequence ID" value="NZ_RDBE01000007.1"/>
</dbReference>
<name>A0A3L8P2T5_9ACTN</name>
<evidence type="ECO:0000313" key="1">
    <source>
        <dbReference type="EMBL" id="RLV49297.1"/>
    </source>
</evidence>
<sequence>MTVAATTQGPVPTSVRQFYADLWAVRRFSGAMSLDRLRALATSAGLEQAWTHDSAHWDALAALWLRGTTPEDAAATFDRFASAPAAG</sequence>
<dbReference type="AlphaFoldDB" id="A0A3L8P2T5"/>
<reference evidence="1 2" key="1">
    <citation type="submission" date="2018-10" db="EMBL/GenBank/DDBJ databases">
        <title>Marmoricola sp. 4Q3S-7 whole genome shotgun sequence.</title>
        <authorList>
            <person name="Li F."/>
        </authorList>
    </citation>
    <scope>NUCLEOTIDE SEQUENCE [LARGE SCALE GENOMIC DNA]</scope>
    <source>
        <strain evidence="1 2">4Q3S-7</strain>
    </source>
</reference>
<accession>A0A3L8P2T5</accession>
<gene>
    <name evidence="1" type="ORF">D9V37_12195</name>
</gene>